<comment type="caution">
    <text evidence="4">The sequence shown here is derived from an EMBL/GenBank/DDBJ whole genome shotgun (WGS) entry which is preliminary data.</text>
</comment>
<keyword evidence="5" id="KW-1185">Reference proteome</keyword>
<keyword evidence="1" id="KW-0863">Zinc-finger</keyword>
<proteinExistence type="predicted"/>
<dbReference type="Proteomes" id="UP000289738">
    <property type="component" value="Chromosome A08"/>
</dbReference>
<dbReference type="InterPro" id="IPR007527">
    <property type="entry name" value="Znf_SWIM"/>
</dbReference>
<keyword evidence="1" id="KW-0479">Metal-binding</keyword>
<gene>
    <name evidence="4" type="ORF">Ahy_A08g038425</name>
</gene>
<feature type="compositionally biased region" description="Acidic residues" evidence="2">
    <location>
        <begin position="1"/>
        <end position="13"/>
    </location>
</feature>
<sequence>MDVDSEESDEEYVADSNDSSSEEDEKEEFVPETSVDASVRYLLPAPQLILTLSVVPSHYHILDLDAMHEDTTFFNMGTCDCDLFQSFHFPCHHVLATCAAASVEWGTYVHMVYRQEVVLKVVEPEEAVRTVGDPVSAVVVVVDDVGPHYGCSTVHKDMDEFDNEVV</sequence>
<name>A0A445BTD4_ARAHY</name>
<organism evidence="4 5">
    <name type="scientific">Arachis hypogaea</name>
    <name type="common">Peanut</name>
    <dbReference type="NCBI Taxonomy" id="3818"/>
    <lineage>
        <taxon>Eukaryota</taxon>
        <taxon>Viridiplantae</taxon>
        <taxon>Streptophyta</taxon>
        <taxon>Embryophyta</taxon>
        <taxon>Tracheophyta</taxon>
        <taxon>Spermatophyta</taxon>
        <taxon>Magnoliopsida</taxon>
        <taxon>eudicotyledons</taxon>
        <taxon>Gunneridae</taxon>
        <taxon>Pentapetalae</taxon>
        <taxon>rosids</taxon>
        <taxon>fabids</taxon>
        <taxon>Fabales</taxon>
        <taxon>Fabaceae</taxon>
        <taxon>Papilionoideae</taxon>
        <taxon>50 kb inversion clade</taxon>
        <taxon>dalbergioids sensu lato</taxon>
        <taxon>Dalbergieae</taxon>
        <taxon>Pterocarpus clade</taxon>
        <taxon>Arachis</taxon>
    </lineage>
</organism>
<keyword evidence="1" id="KW-0862">Zinc</keyword>
<accession>A0A445BTD4</accession>
<dbReference type="PROSITE" id="PS50966">
    <property type="entry name" value="ZF_SWIM"/>
    <property type="match status" value="1"/>
</dbReference>
<protein>
    <recommendedName>
        <fullName evidence="3">SWIM-type domain-containing protein</fullName>
    </recommendedName>
</protein>
<reference evidence="4 5" key="1">
    <citation type="submission" date="2019-01" db="EMBL/GenBank/DDBJ databases">
        <title>Sequencing of cultivated peanut Arachis hypogaea provides insights into genome evolution and oil improvement.</title>
        <authorList>
            <person name="Chen X."/>
        </authorList>
    </citation>
    <scope>NUCLEOTIDE SEQUENCE [LARGE SCALE GENOMIC DNA]</scope>
    <source>
        <strain evidence="5">cv. Fuhuasheng</strain>
        <tissue evidence="4">Leaves</tissue>
    </source>
</reference>
<evidence type="ECO:0000313" key="4">
    <source>
        <dbReference type="EMBL" id="RYR41974.1"/>
    </source>
</evidence>
<evidence type="ECO:0000256" key="1">
    <source>
        <dbReference type="PROSITE-ProRule" id="PRU00325"/>
    </source>
</evidence>
<dbReference type="GO" id="GO:0008270">
    <property type="term" value="F:zinc ion binding"/>
    <property type="evidence" value="ECO:0007669"/>
    <property type="project" value="UniProtKB-KW"/>
</dbReference>
<evidence type="ECO:0000259" key="3">
    <source>
        <dbReference type="PROSITE" id="PS50966"/>
    </source>
</evidence>
<evidence type="ECO:0000313" key="5">
    <source>
        <dbReference type="Proteomes" id="UP000289738"/>
    </source>
</evidence>
<feature type="region of interest" description="Disordered" evidence="2">
    <location>
        <begin position="1"/>
        <end position="30"/>
    </location>
</feature>
<evidence type="ECO:0000256" key="2">
    <source>
        <dbReference type="SAM" id="MobiDB-lite"/>
    </source>
</evidence>
<feature type="domain" description="SWIM-type" evidence="3">
    <location>
        <begin position="64"/>
        <end position="102"/>
    </location>
</feature>
<dbReference type="EMBL" id="SDMP01000008">
    <property type="protein sequence ID" value="RYR41974.1"/>
    <property type="molecule type" value="Genomic_DNA"/>
</dbReference>
<dbReference type="Pfam" id="PF04434">
    <property type="entry name" value="SWIM"/>
    <property type="match status" value="1"/>
</dbReference>
<dbReference type="AlphaFoldDB" id="A0A445BTD4"/>